<proteinExistence type="predicted"/>
<keyword evidence="2" id="KW-0238">DNA-binding</keyword>
<accession>A0ABV3PE97</accession>
<evidence type="ECO:0000259" key="4">
    <source>
        <dbReference type="PROSITE" id="PS01124"/>
    </source>
</evidence>
<dbReference type="Proteomes" id="UP001555786">
    <property type="component" value="Unassembled WGS sequence"/>
</dbReference>
<evidence type="ECO:0000256" key="2">
    <source>
        <dbReference type="ARBA" id="ARBA00023125"/>
    </source>
</evidence>
<dbReference type="SUPFAM" id="SSF46689">
    <property type="entry name" value="Homeodomain-like"/>
    <property type="match status" value="1"/>
</dbReference>
<dbReference type="PANTHER" id="PTHR46796:SF15">
    <property type="entry name" value="BLL1074 PROTEIN"/>
    <property type="match status" value="1"/>
</dbReference>
<dbReference type="Pfam" id="PF12833">
    <property type="entry name" value="HTH_18"/>
    <property type="match status" value="1"/>
</dbReference>
<dbReference type="InterPro" id="IPR050204">
    <property type="entry name" value="AraC_XylS_family_regulators"/>
</dbReference>
<keyword evidence="3" id="KW-0804">Transcription</keyword>
<evidence type="ECO:0000256" key="1">
    <source>
        <dbReference type="ARBA" id="ARBA00023015"/>
    </source>
</evidence>
<name>A0ABV3PE97_9HYPH</name>
<dbReference type="InterPro" id="IPR018060">
    <property type="entry name" value="HTH_AraC"/>
</dbReference>
<sequence length="270" mass="28834">MGRGQNSSGEPVFWYRPPAVGLNALVSGIYGYRENGTAMQGLTEAASLTVPLIVNFGSPFRIGLGQPPTCTDTYGSFAAGLFAGPIVMDSDGAAECIQINFTPLGGRLFFGLPMSELADSMVALDDLADAGINRFARRLADLNCWEARLDLAQHFVATRLGRASQANPAIGWAFCQLMRKGGDVRIGALAEKLDWSRRRLVASFREEIGLHPKSVSRIIRFNAAQDLATKGTATGWADIAAACGYADQAHLTREFTALAGCSPTAWRTGG</sequence>
<protein>
    <submittedName>
        <fullName evidence="5">Helix-turn-helix domain-containing protein</fullName>
    </submittedName>
</protein>
<reference evidence="5 6" key="1">
    <citation type="submission" date="2024-07" db="EMBL/GenBank/DDBJ databases">
        <title>Description of Labrys sedimenti sp. nov., isolated from a diclofenac-degrading enrichment culture.</title>
        <authorList>
            <person name="Tancsics A."/>
            <person name="Csepanyi A."/>
        </authorList>
    </citation>
    <scope>NUCLEOTIDE SEQUENCE [LARGE SCALE GENOMIC DNA]</scope>
    <source>
        <strain evidence="5 6">LMG 23578</strain>
    </source>
</reference>
<dbReference type="PROSITE" id="PS01124">
    <property type="entry name" value="HTH_ARAC_FAMILY_2"/>
    <property type="match status" value="1"/>
</dbReference>
<keyword evidence="1" id="KW-0805">Transcription regulation</keyword>
<evidence type="ECO:0000256" key="3">
    <source>
        <dbReference type="ARBA" id="ARBA00023163"/>
    </source>
</evidence>
<dbReference type="InterPro" id="IPR009057">
    <property type="entry name" value="Homeodomain-like_sf"/>
</dbReference>
<evidence type="ECO:0000313" key="6">
    <source>
        <dbReference type="Proteomes" id="UP001555786"/>
    </source>
</evidence>
<feature type="domain" description="HTH araC/xylS-type" evidence="4">
    <location>
        <begin position="167"/>
        <end position="269"/>
    </location>
</feature>
<keyword evidence="6" id="KW-1185">Reference proteome</keyword>
<dbReference type="SMART" id="SM00342">
    <property type="entry name" value="HTH_ARAC"/>
    <property type="match status" value="1"/>
</dbReference>
<dbReference type="Gene3D" id="1.10.10.60">
    <property type="entry name" value="Homeodomain-like"/>
    <property type="match status" value="1"/>
</dbReference>
<comment type="caution">
    <text evidence="5">The sequence shown here is derived from an EMBL/GenBank/DDBJ whole genome shotgun (WGS) entry which is preliminary data.</text>
</comment>
<dbReference type="PANTHER" id="PTHR46796">
    <property type="entry name" value="HTH-TYPE TRANSCRIPTIONAL ACTIVATOR RHAS-RELATED"/>
    <property type="match status" value="1"/>
</dbReference>
<gene>
    <name evidence="5" type="ORF">ABXS05_00295</name>
</gene>
<evidence type="ECO:0000313" key="5">
    <source>
        <dbReference type="EMBL" id="MEW9303957.1"/>
    </source>
</evidence>
<dbReference type="RefSeq" id="WP_367622521.1">
    <property type="nucleotide sequence ID" value="NZ_JBFNQD010000001.1"/>
</dbReference>
<organism evidence="5 6">
    <name type="scientific">Labrys neptuniae</name>
    <dbReference type="NCBI Taxonomy" id="376174"/>
    <lineage>
        <taxon>Bacteria</taxon>
        <taxon>Pseudomonadati</taxon>
        <taxon>Pseudomonadota</taxon>
        <taxon>Alphaproteobacteria</taxon>
        <taxon>Hyphomicrobiales</taxon>
        <taxon>Xanthobacteraceae</taxon>
        <taxon>Labrys</taxon>
    </lineage>
</organism>
<dbReference type="EMBL" id="JBFNQD010000001">
    <property type="protein sequence ID" value="MEW9303957.1"/>
    <property type="molecule type" value="Genomic_DNA"/>
</dbReference>